<dbReference type="EMBL" id="KN837135">
    <property type="protein sequence ID" value="KIJ41701.1"/>
    <property type="molecule type" value="Genomic_DNA"/>
</dbReference>
<evidence type="ECO:0000313" key="2">
    <source>
        <dbReference type="Proteomes" id="UP000054279"/>
    </source>
</evidence>
<gene>
    <name evidence="1" type="ORF">M422DRAFT_255317</name>
</gene>
<dbReference type="AlphaFoldDB" id="A0A0C9VU33"/>
<organism evidence="1 2">
    <name type="scientific">Sphaerobolus stellatus (strain SS14)</name>
    <dbReference type="NCBI Taxonomy" id="990650"/>
    <lineage>
        <taxon>Eukaryota</taxon>
        <taxon>Fungi</taxon>
        <taxon>Dikarya</taxon>
        <taxon>Basidiomycota</taxon>
        <taxon>Agaricomycotina</taxon>
        <taxon>Agaricomycetes</taxon>
        <taxon>Phallomycetidae</taxon>
        <taxon>Geastrales</taxon>
        <taxon>Sphaerobolaceae</taxon>
        <taxon>Sphaerobolus</taxon>
    </lineage>
</organism>
<proteinExistence type="predicted"/>
<reference evidence="1 2" key="1">
    <citation type="submission" date="2014-06" db="EMBL/GenBank/DDBJ databases">
        <title>Evolutionary Origins and Diversification of the Mycorrhizal Mutualists.</title>
        <authorList>
            <consortium name="DOE Joint Genome Institute"/>
            <consortium name="Mycorrhizal Genomics Consortium"/>
            <person name="Kohler A."/>
            <person name="Kuo A."/>
            <person name="Nagy L.G."/>
            <person name="Floudas D."/>
            <person name="Copeland A."/>
            <person name="Barry K.W."/>
            <person name="Cichocki N."/>
            <person name="Veneault-Fourrey C."/>
            <person name="LaButti K."/>
            <person name="Lindquist E.A."/>
            <person name="Lipzen A."/>
            <person name="Lundell T."/>
            <person name="Morin E."/>
            <person name="Murat C."/>
            <person name="Riley R."/>
            <person name="Ohm R."/>
            <person name="Sun H."/>
            <person name="Tunlid A."/>
            <person name="Henrissat B."/>
            <person name="Grigoriev I.V."/>
            <person name="Hibbett D.S."/>
            <person name="Martin F."/>
        </authorList>
    </citation>
    <scope>NUCLEOTIDE SEQUENCE [LARGE SCALE GENOMIC DNA]</scope>
    <source>
        <strain evidence="1 2">SS14</strain>
    </source>
</reference>
<sequence>MKGLWQQDDVFELLHPKIIKHIGIWKNNQGRSRKRLGTINLKPPKIRTSALTTPVKILLNWVLRFSEISSNKCWVLDTSSTYGKEPARQVQMPYSNYAPHYRHLIDDDREDIAAAEDIRALQFEYFQRQRNGCFVDSDALDLDLFLSQTCAVFIYDLSRRALGTDYENTLGFDPTVAGDEGSKIVIRGKESKMIIVRKVFSKVKKPARAPESSNDDIDWISHAMNIAKFTSSAAKLIPVAGPFIEGGANVFYMALEPLKQLKANKEDFKELTQDITTLLETLNRAISTGFPQMEPSVEFTNMCSNFKKLMDRLLEEYTQFDAKSGSRAFRNYLCSGDIRGMISKYQKEVTALLKNLMVFCAVSTNIQVQLLRGDGILSGASQTVRRANDDIPEFEEFIELKQGHIQLEEEIKGHSNTFCYHDFRYYCAAPSFKEHHALTWVNGNAHLTTVREYKGDAAEELLRADLRILARLKHRDITQVMGFCKSNIFPSIIFYEYLRPIGLGEYRSIDRSWDTLEDILTKHRMRHGIRAGIDHIKATIPSVLGGERVSEEFRYIQYYPKDTVRLCVYLGSDNRPKLSILPSGMLDNFQDSEPLELTYDQNIVMDEGTLLALHIQFKGRAVGKSQLEIASLLRHFHTIIPIYHSGLALDSSVDGYYLGGVYAHYNQACQMCQGCLCITNPTDSSWIPYTMPLAANFSLERHDFYSDNWALYTSAEENNLKHSTISKGMRLSFTQSQWQKSDSFRLIHSSCLNDDRSAQLRESFIAQLCHLSVKLRNERPCFQCKLTSLRLVSEIHWHINVQLGNHTKAAVTWPAEEIFLFIDNPEISENGYIKRPNIYWSRCPQGSTRFTTLERHVFGVGAPRLTCSGLVNSFGFKIRNIKPLQELYESCGLDPFSDDVARAAGVPVPRHFNIGNSKQKRRHSFTVYKDIIHDRDEFRDGRSDSYRYSYRRPKNVRILQEFNSRLGIRVPVHWELLAAAEVLPEYLHWYDLRTTGHEFEYGEVNMDSKYDELPSRCRDFMRELQSEGKSLEEMLRIFKH</sequence>
<dbReference type="HOGENOM" id="CLU_012055_1_0_1"/>
<accession>A0A0C9VU33</accession>
<protein>
    <submittedName>
        <fullName evidence="1">Unplaced genomic scaffold SPHSTscaffold_60, whole genome shotgun sequence</fullName>
    </submittedName>
</protein>
<keyword evidence="2" id="KW-1185">Reference proteome</keyword>
<name>A0A0C9VU33_SPHS4</name>
<dbReference type="Proteomes" id="UP000054279">
    <property type="component" value="Unassembled WGS sequence"/>
</dbReference>
<evidence type="ECO:0000313" key="1">
    <source>
        <dbReference type="EMBL" id="KIJ41701.1"/>
    </source>
</evidence>